<proteinExistence type="predicted"/>
<accession>A0A285KN66</accession>
<dbReference type="EMBL" id="OBDY01000050">
    <property type="protein sequence ID" value="SNY74078.1"/>
    <property type="molecule type" value="Genomic_DNA"/>
</dbReference>
<dbReference type="RefSeq" id="WP_097329101.1">
    <property type="nucleotide sequence ID" value="NZ_OBDY01000050.1"/>
</dbReference>
<dbReference type="AlphaFoldDB" id="A0A285KN66"/>
<name>A0A285KN66_9ACTN</name>
<dbReference type="Proteomes" id="UP000219612">
    <property type="component" value="Unassembled WGS sequence"/>
</dbReference>
<protein>
    <recommendedName>
        <fullName evidence="3">DUF1579 domain-containing protein</fullName>
    </recommendedName>
</protein>
<organism evidence="1 2">
    <name type="scientific">Paractinoplanes atraurantiacus</name>
    <dbReference type="NCBI Taxonomy" id="1036182"/>
    <lineage>
        <taxon>Bacteria</taxon>
        <taxon>Bacillati</taxon>
        <taxon>Actinomycetota</taxon>
        <taxon>Actinomycetes</taxon>
        <taxon>Micromonosporales</taxon>
        <taxon>Micromonosporaceae</taxon>
        <taxon>Paractinoplanes</taxon>
    </lineage>
</organism>
<evidence type="ECO:0008006" key="3">
    <source>
        <dbReference type="Google" id="ProtNLM"/>
    </source>
</evidence>
<keyword evidence="2" id="KW-1185">Reference proteome</keyword>
<dbReference type="OrthoDB" id="9814791at2"/>
<evidence type="ECO:0000313" key="2">
    <source>
        <dbReference type="Proteomes" id="UP000219612"/>
    </source>
</evidence>
<gene>
    <name evidence="1" type="ORF">SAMN05421748_15015</name>
</gene>
<evidence type="ECO:0000313" key="1">
    <source>
        <dbReference type="EMBL" id="SNY74078.1"/>
    </source>
</evidence>
<sequence length="154" mass="17891">MANDFDFLIGTWTSKQRRRREILAGNDEWYEFTGTTRCWSVLGGHGNIDEVELPELGYTGLTVRIFDPATDLWSIYWARTDIGLALPPTVGRFEPDGVGRFYDDEEWNGRPIRVRYLWTIASPDSCRWEQAFSTDRGETWETNWVADFTRATPI</sequence>
<reference evidence="1 2" key="1">
    <citation type="submission" date="2017-09" db="EMBL/GenBank/DDBJ databases">
        <authorList>
            <person name="Ehlers B."/>
            <person name="Leendertz F.H."/>
        </authorList>
    </citation>
    <scope>NUCLEOTIDE SEQUENCE [LARGE SCALE GENOMIC DNA]</scope>
    <source>
        <strain evidence="1 2">CGMCC 4.6857</strain>
    </source>
</reference>